<proteinExistence type="predicted"/>
<accession>A0A4Q4QYY0</accession>
<evidence type="ECO:0000313" key="1">
    <source>
        <dbReference type="EMBL" id="RYO49012.1"/>
    </source>
</evidence>
<keyword evidence="2" id="KW-1185">Reference proteome</keyword>
<organism evidence="1 2">
    <name type="scientific">Alternaria arborescens</name>
    <dbReference type="NCBI Taxonomy" id="156630"/>
    <lineage>
        <taxon>Eukaryota</taxon>
        <taxon>Fungi</taxon>
        <taxon>Dikarya</taxon>
        <taxon>Ascomycota</taxon>
        <taxon>Pezizomycotina</taxon>
        <taxon>Dothideomycetes</taxon>
        <taxon>Pleosporomycetidae</taxon>
        <taxon>Pleosporales</taxon>
        <taxon>Pleosporineae</taxon>
        <taxon>Pleosporaceae</taxon>
        <taxon>Alternaria</taxon>
        <taxon>Alternaria sect. Alternaria</taxon>
    </lineage>
</organism>
<name>A0A4Q4QYY0_9PLEO</name>
<comment type="caution">
    <text evidence="1">The sequence shown here is derived from an EMBL/GenBank/DDBJ whole genome shotgun (WGS) entry which is preliminary data.</text>
</comment>
<evidence type="ECO:0000313" key="2">
    <source>
        <dbReference type="Proteomes" id="UP000293823"/>
    </source>
</evidence>
<gene>
    <name evidence="1" type="ORF">AA0113_g9806</name>
</gene>
<protein>
    <submittedName>
        <fullName evidence="1">Uncharacterized protein</fullName>
    </submittedName>
</protein>
<dbReference type="Proteomes" id="UP000293823">
    <property type="component" value="Unassembled WGS sequence"/>
</dbReference>
<dbReference type="Pfam" id="PF26639">
    <property type="entry name" value="Het-6_barrel"/>
    <property type="match status" value="1"/>
</dbReference>
<reference evidence="2" key="1">
    <citation type="journal article" date="2019" name="bioRxiv">
        <title>Genomics, evolutionary history and diagnostics of the Alternaria alternata species group including apple and Asian pear pathotypes.</title>
        <authorList>
            <person name="Armitage A.D."/>
            <person name="Cockerton H.M."/>
            <person name="Sreenivasaprasad S."/>
            <person name="Woodhall J.W."/>
            <person name="Lane C.R."/>
            <person name="Harrison R.J."/>
            <person name="Clarkson J.P."/>
        </authorList>
    </citation>
    <scope>NUCLEOTIDE SEQUENCE [LARGE SCALE GENOMIC DNA]</scope>
    <source>
        <strain evidence="2">RGR 97.0016</strain>
    </source>
</reference>
<dbReference type="EMBL" id="PEJP01000046">
    <property type="protein sequence ID" value="RYO49012.1"/>
    <property type="molecule type" value="Genomic_DNA"/>
</dbReference>
<dbReference type="OrthoDB" id="3557394at2759"/>
<dbReference type="AlphaFoldDB" id="A0A4Q4QYY0"/>
<sequence length="134" mass="15278">MNGGLRETFQMGERNEDKNAFHYAVECASEGRKFFITFKGYMDVGPDSLTNGDWVFVLLGSRVPLILRRAAKPSVCHGEELEILVSTGHETENETRCFSNHRTFELLGDAYVHGIMDYQIGSRKDPLWEKVFLT</sequence>